<proteinExistence type="predicted"/>
<gene>
    <name evidence="1" type="ORF">SCARUB_02905</name>
</gene>
<organism evidence="1 2">
    <name type="scientific">Candidatus Scalindua rubra</name>
    <dbReference type="NCBI Taxonomy" id="1872076"/>
    <lineage>
        <taxon>Bacteria</taxon>
        <taxon>Pseudomonadati</taxon>
        <taxon>Planctomycetota</taxon>
        <taxon>Candidatus Brocadiia</taxon>
        <taxon>Candidatus Brocadiales</taxon>
        <taxon>Candidatus Scalinduaceae</taxon>
        <taxon>Candidatus Scalindua</taxon>
    </lineage>
</organism>
<comment type="caution">
    <text evidence="1">The sequence shown here is derived from an EMBL/GenBank/DDBJ whole genome shotgun (WGS) entry which is preliminary data.</text>
</comment>
<evidence type="ECO:0000313" key="2">
    <source>
        <dbReference type="Proteomes" id="UP000094056"/>
    </source>
</evidence>
<name>A0A1E3X8M6_9BACT</name>
<sequence>MAPENFEMEFNAFNATYSKLFELNLIDELIYPYKVFEKIGHFYLLYIVGQEYNPKFSLEFSSESEPTKDVNVVLFNSSVELENTTVVFFSAFYGSVTKLNESTVLGIFSKSELIDELIVPNTGDIEALTKNESERLEETLKVRGFNVL</sequence>
<reference evidence="1 2" key="1">
    <citation type="submission" date="2016-07" db="EMBL/GenBank/DDBJ databases">
        <title>Draft genome of Scalindua rubra, obtained from a brine-seawater interface in the Red Sea, sheds light on salt adaptation in anammox bacteria.</title>
        <authorList>
            <person name="Speth D.R."/>
            <person name="Lagkouvardos I."/>
            <person name="Wang Y."/>
            <person name="Qian P.-Y."/>
            <person name="Dutilh B.E."/>
            <person name="Jetten M.S."/>
        </authorList>
    </citation>
    <scope>NUCLEOTIDE SEQUENCE [LARGE SCALE GENOMIC DNA]</scope>
    <source>
        <strain evidence="1">BSI-1</strain>
    </source>
</reference>
<protein>
    <submittedName>
        <fullName evidence="1">Uncharacterized protein</fullName>
    </submittedName>
</protein>
<evidence type="ECO:0000313" key="1">
    <source>
        <dbReference type="EMBL" id="ODS31976.1"/>
    </source>
</evidence>
<dbReference type="AlphaFoldDB" id="A0A1E3X8M6"/>
<dbReference type="Proteomes" id="UP000094056">
    <property type="component" value="Unassembled WGS sequence"/>
</dbReference>
<accession>A0A1E3X8M6</accession>
<dbReference type="EMBL" id="MAYW01000084">
    <property type="protein sequence ID" value="ODS31976.1"/>
    <property type="molecule type" value="Genomic_DNA"/>
</dbReference>